<evidence type="ECO:0000313" key="2">
    <source>
        <dbReference type="WBParaSite" id="ES5_v2.g12739.t1"/>
    </source>
</evidence>
<reference evidence="2" key="1">
    <citation type="submission" date="2022-11" db="UniProtKB">
        <authorList>
            <consortium name="WormBaseParasite"/>
        </authorList>
    </citation>
    <scope>IDENTIFICATION</scope>
</reference>
<protein>
    <submittedName>
        <fullName evidence="2">Promethin</fullName>
    </submittedName>
</protein>
<evidence type="ECO:0000313" key="1">
    <source>
        <dbReference type="Proteomes" id="UP000887579"/>
    </source>
</evidence>
<name>A0AC34F765_9BILA</name>
<dbReference type="WBParaSite" id="ES5_v2.g12739.t1">
    <property type="protein sequence ID" value="ES5_v2.g12739.t1"/>
    <property type="gene ID" value="ES5_v2.g12739"/>
</dbReference>
<proteinExistence type="predicted"/>
<organism evidence="1 2">
    <name type="scientific">Panagrolaimus sp. ES5</name>
    <dbReference type="NCBI Taxonomy" id="591445"/>
    <lineage>
        <taxon>Eukaryota</taxon>
        <taxon>Metazoa</taxon>
        <taxon>Ecdysozoa</taxon>
        <taxon>Nematoda</taxon>
        <taxon>Chromadorea</taxon>
        <taxon>Rhabditida</taxon>
        <taxon>Tylenchina</taxon>
        <taxon>Panagrolaimomorpha</taxon>
        <taxon>Panagrolaimoidea</taxon>
        <taxon>Panagrolaimidae</taxon>
        <taxon>Panagrolaimus</taxon>
    </lineage>
</organism>
<accession>A0AC34F765</accession>
<sequence length="115" mass="12891">MGKITEVKEEEFNDPESLGLPRNQQIKLIFIILMVFNSLPMMGLAAYIVIVVGTILTSALFFQFSFIFVGLIFTVPFFVGLSFLGLILSGFIIIGSSFVSHRTLERYTTWIDAVC</sequence>
<dbReference type="Proteomes" id="UP000887579">
    <property type="component" value="Unplaced"/>
</dbReference>